<feature type="region of interest" description="Disordered" evidence="1">
    <location>
        <begin position="111"/>
        <end position="130"/>
    </location>
</feature>
<proteinExistence type="predicted"/>
<sequence length="456" mass="51345">MYDPESSLSSCSSFDASDNEGTYPSTPVPFPLSSPAPIDSLPRLSQAFSENIPSAFELSPIMEDPSVFEDMDDILACYSDSPTLGRINESHTHFEFAFDDADWEAEAIESELKSDASDTDSPNNEPKRTRRMSFALRTTERGHDPLLAGANTENNAYKDLLSPPSLTLTFPTPEMQDTSRLPEPVPLVAEPDHLLPFSMPQTPPASTRRSLDRNRDHLVPPTPMPSLPRCVSCGFGFSFDITGSTDMVHTRVDPCGKCQAQWERCQKWYGKRGWGVEENVEEATFQAADPKTEKVLKRASRRLSQIVESVFMSDRKSQRLSAQVSSKRTSKLISFMDRVHPKENTRNPSKDEFASAGNLADPAFLEEFGTRVRDYGDTSRSRIHDFQSPSPDVIQKKKMFKLFRSFSQSTTAFNLKKKNGLRSERRRSFLDLGTSGLKHRRASYRRSYSGRPSQRL</sequence>
<feature type="region of interest" description="Disordered" evidence="1">
    <location>
        <begin position="1"/>
        <end position="41"/>
    </location>
</feature>
<evidence type="ECO:0000313" key="2">
    <source>
        <dbReference type="EMBL" id="KAJ4487561.1"/>
    </source>
</evidence>
<dbReference type="OrthoDB" id="2992592at2759"/>
<evidence type="ECO:0000256" key="1">
    <source>
        <dbReference type="SAM" id="MobiDB-lite"/>
    </source>
</evidence>
<reference evidence="2" key="1">
    <citation type="submission" date="2022-08" db="EMBL/GenBank/DDBJ databases">
        <title>A Global Phylogenomic Analysis of the Shiitake Genus Lentinula.</title>
        <authorList>
            <consortium name="DOE Joint Genome Institute"/>
            <person name="Sierra-Patev S."/>
            <person name="Min B."/>
            <person name="Naranjo-Ortiz M."/>
            <person name="Looney B."/>
            <person name="Konkel Z."/>
            <person name="Slot J.C."/>
            <person name="Sakamoto Y."/>
            <person name="Steenwyk J.L."/>
            <person name="Rokas A."/>
            <person name="Carro J."/>
            <person name="Camarero S."/>
            <person name="Ferreira P."/>
            <person name="Molpeceres G."/>
            <person name="Ruiz-Duenas F.J."/>
            <person name="Serrano A."/>
            <person name="Henrissat B."/>
            <person name="Drula E."/>
            <person name="Hughes K.W."/>
            <person name="Mata J.L."/>
            <person name="Ishikawa N.K."/>
            <person name="Vargas-Isla R."/>
            <person name="Ushijima S."/>
            <person name="Smith C.A."/>
            <person name="Ahrendt S."/>
            <person name="Andreopoulos W."/>
            <person name="He G."/>
            <person name="Labutti K."/>
            <person name="Lipzen A."/>
            <person name="Ng V."/>
            <person name="Riley R."/>
            <person name="Sandor L."/>
            <person name="Barry K."/>
            <person name="Martinez A.T."/>
            <person name="Xiao Y."/>
            <person name="Gibbons J.G."/>
            <person name="Terashima K."/>
            <person name="Grigoriev I.V."/>
            <person name="Hibbett D.S."/>
        </authorList>
    </citation>
    <scope>NUCLEOTIDE SEQUENCE</scope>
    <source>
        <strain evidence="2">JLM2183</strain>
    </source>
</reference>
<comment type="caution">
    <text evidence="2">The sequence shown here is derived from an EMBL/GenBank/DDBJ whole genome shotgun (WGS) entry which is preliminary data.</text>
</comment>
<protein>
    <submittedName>
        <fullName evidence="2">Uncharacterized protein</fullName>
    </submittedName>
</protein>
<accession>A0A9W9ARV0</accession>
<evidence type="ECO:0000313" key="4">
    <source>
        <dbReference type="Proteomes" id="UP001150266"/>
    </source>
</evidence>
<dbReference type="EMBL" id="JAOTPV010000002">
    <property type="protein sequence ID" value="KAJ4487561.1"/>
    <property type="molecule type" value="Genomic_DNA"/>
</dbReference>
<evidence type="ECO:0000313" key="3">
    <source>
        <dbReference type="EMBL" id="KAJ4488504.1"/>
    </source>
</evidence>
<organism evidence="2 4">
    <name type="scientific">Lentinula aciculospora</name>
    <dbReference type="NCBI Taxonomy" id="153920"/>
    <lineage>
        <taxon>Eukaryota</taxon>
        <taxon>Fungi</taxon>
        <taxon>Dikarya</taxon>
        <taxon>Basidiomycota</taxon>
        <taxon>Agaricomycotina</taxon>
        <taxon>Agaricomycetes</taxon>
        <taxon>Agaricomycetidae</taxon>
        <taxon>Agaricales</taxon>
        <taxon>Marasmiineae</taxon>
        <taxon>Omphalotaceae</taxon>
        <taxon>Lentinula</taxon>
    </lineage>
</organism>
<dbReference type="EMBL" id="JAOTPV010000002">
    <property type="protein sequence ID" value="KAJ4488504.1"/>
    <property type="molecule type" value="Genomic_DNA"/>
</dbReference>
<name>A0A9W9ARV0_9AGAR</name>
<keyword evidence="4" id="KW-1185">Reference proteome</keyword>
<gene>
    <name evidence="2" type="ORF">J3R30DRAFT_813124</name>
    <name evidence="3" type="ORF">J3R30DRAFT_947007</name>
</gene>
<feature type="compositionally biased region" description="Low complexity" evidence="1">
    <location>
        <begin position="1"/>
        <end position="16"/>
    </location>
</feature>
<dbReference type="AlphaFoldDB" id="A0A9W9ARV0"/>
<dbReference type="Proteomes" id="UP001150266">
    <property type="component" value="Unassembled WGS sequence"/>
</dbReference>